<dbReference type="EMBL" id="CP035467">
    <property type="protein sequence ID" value="QCW82345.1"/>
    <property type="molecule type" value="Genomic_DNA"/>
</dbReference>
<dbReference type="InterPro" id="IPR053756">
    <property type="entry name" value="Toxin_immunity_effector"/>
</dbReference>
<dbReference type="Gene3D" id="1.10.287.2500">
    <property type="match status" value="1"/>
</dbReference>
<keyword evidence="2" id="KW-1185">Reference proteome</keyword>
<evidence type="ECO:0000313" key="1">
    <source>
        <dbReference type="EMBL" id="QCW82345.1"/>
    </source>
</evidence>
<dbReference type="KEGG" id="mbur:EQU24_08890"/>
<accession>A0A4V1IJR7</accession>
<proteinExistence type="predicted"/>
<dbReference type="Proteomes" id="UP000305881">
    <property type="component" value="Chromosome"/>
</dbReference>
<dbReference type="OrthoDB" id="5574247at2"/>
<evidence type="ECO:0000313" key="2">
    <source>
        <dbReference type="Proteomes" id="UP000305881"/>
    </source>
</evidence>
<reference evidence="2" key="1">
    <citation type="journal article" date="2019" name="J. Bacteriol.">
        <title>A Mutagenic Screen Identifies a TonB-Dependent Receptor Required for the Lanthanide Metal Switch in the Type I Methanotroph 'Methylotuvimicrobium buryatense' 5GB1C.</title>
        <authorList>
            <person name="Groom J.D."/>
            <person name="Ford S.M."/>
            <person name="Pesesky M.W."/>
            <person name="Lidstrom M.E."/>
        </authorList>
    </citation>
    <scope>NUCLEOTIDE SEQUENCE [LARGE SCALE GENOMIC DNA]</scope>
    <source>
        <strain evidence="2">5GB1C</strain>
    </source>
</reference>
<sequence>MTENLSNDAVIYAMLSINSEIAIQKDYLDSPELPVDEKEYEEETLADLEQALMEFIELYKNRLKADKTLPSLDELLYSEL</sequence>
<name>A0A4V1IJR7_METBY</name>
<dbReference type="RefSeq" id="WP_014147745.1">
    <property type="nucleotide sequence ID" value="NZ_CP035467.1"/>
</dbReference>
<gene>
    <name evidence="1" type="ORF">EQU24_08890</name>
</gene>
<organism evidence="1 2">
    <name type="scientific">Methylotuvimicrobium buryatense</name>
    <name type="common">Methylomicrobium buryatense</name>
    <dbReference type="NCBI Taxonomy" id="95641"/>
    <lineage>
        <taxon>Bacteria</taxon>
        <taxon>Pseudomonadati</taxon>
        <taxon>Pseudomonadota</taxon>
        <taxon>Gammaproteobacteria</taxon>
        <taxon>Methylococcales</taxon>
        <taxon>Methylococcaceae</taxon>
        <taxon>Methylotuvimicrobium</taxon>
    </lineage>
</organism>
<dbReference type="STRING" id="675511.GCA_000341735_01250"/>
<dbReference type="AlphaFoldDB" id="A0A4V1IJR7"/>
<protein>
    <submittedName>
        <fullName evidence="1">Uncharacterized protein</fullName>
    </submittedName>
</protein>